<dbReference type="Proteomes" id="UP000281431">
    <property type="component" value="Unassembled WGS sequence"/>
</dbReference>
<organism evidence="2 3">
    <name type="scientific">Natrarchaeobius chitinivorans</name>
    <dbReference type="NCBI Taxonomy" id="1679083"/>
    <lineage>
        <taxon>Archaea</taxon>
        <taxon>Methanobacteriati</taxon>
        <taxon>Methanobacteriota</taxon>
        <taxon>Stenosarchaea group</taxon>
        <taxon>Halobacteria</taxon>
        <taxon>Halobacteriales</taxon>
        <taxon>Natrialbaceae</taxon>
        <taxon>Natrarchaeobius</taxon>
    </lineage>
</organism>
<feature type="compositionally biased region" description="Acidic residues" evidence="1">
    <location>
        <begin position="28"/>
        <end position="46"/>
    </location>
</feature>
<gene>
    <name evidence="2" type="ORF">EA472_03765</name>
</gene>
<proteinExistence type="predicted"/>
<dbReference type="Gene3D" id="2.60.40.420">
    <property type="entry name" value="Cupredoxins - blue copper proteins"/>
    <property type="match status" value="1"/>
</dbReference>
<dbReference type="PROSITE" id="PS51257">
    <property type="entry name" value="PROKAR_LIPOPROTEIN"/>
    <property type="match status" value="1"/>
</dbReference>
<comment type="caution">
    <text evidence="2">The sequence shown here is derived from an EMBL/GenBank/DDBJ whole genome shotgun (WGS) entry which is preliminary data.</text>
</comment>
<feature type="region of interest" description="Disordered" evidence="1">
    <location>
        <begin position="25"/>
        <end position="46"/>
    </location>
</feature>
<dbReference type="PROSITE" id="PS51318">
    <property type="entry name" value="TAT"/>
    <property type="match status" value="1"/>
</dbReference>
<keyword evidence="3" id="KW-1185">Reference proteome</keyword>
<dbReference type="InterPro" id="IPR006311">
    <property type="entry name" value="TAT_signal"/>
</dbReference>
<dbReference type="AlphaFoldDB" id="A0A3N6MH65"/>
<accession>A0A3N6MH65</accession>
<evidence type="ECO:0000313" key="2">
    <source>
        <dbReference type="EMBL" id="RQH02428.1"/>
    </source>
</evidence>
<name>A0A3N6MH65_NATCH</name>
<dbReference type="OrthoDB" id="6744at2157"/>
<evidence type="ECO:0000313" key="3">
    <source>
        <dbReference type="Proteomes" id="UP000281431"/>
    </source>
</evidence>
<dbReference type="InterPro" id="IPR008972">
    <property type="entry name" value="Cupredoxin"/>
</dbReference>
<dbReference type="EMBL" id="REFZ01000002">
    <property type="protein sequence ID" value="RQH02428.1"/>
    <property type="molecule type" value="Genomic_DNA"/>
</dbReference>
<sequence>MDDDARTSRRTVLRIGGAASLAMLAGCPDEEAEEPDDDVGDDEADDEEWADVDEFVFEGRIEAWTGVEPAIIEDEDNPTITLIDGQEYDFTWINADGVLHNLEIRDGDDEIINDYQSEDLDEEGEETTLEGVVASEEMAVYICTYHEQTQVGDITVETG</sequence>
<evidence type="ECO:0000256" key="1">
    <source>
        <dbReference type="SAM" id="MobiDB-lite"/>
    </source>
</evidence>
<protein>
    <submittedName>
        <fullName evidence="2">PKD domain-containing protein</fullName>
    </submittedName>
</protein>
<reference evidence="2 3" key="1">
    <citation type="submission" date="2018-10" db="EMBL/GenBank/DDBJ databases">
        <title>Natrarchaeobius chitinivorans gen. nov., sp. nov., and Natrarchaeobius haloalkaliphilus sp. nov., alkaliphilic, chitin-utilizing haloarchaea from hypersaline alkaline lakes.</title>
        <authorList>
            <person name="Sorokin D.Y."/>
            <person name="Elcheninov A.G."/>
            <person name="Kostrikina N.A."/>
            <person name="Bale N.J."/>
            <person name="Sinninghe Damste J.S."/>
            <person name="Khijniak T.V."/>
            <person name="Kublanov I.V."/>
            <person name="Toshchakov S.V."/>
        </authorList>
    </citation>
    <scope>NUCLEOTIDE SEQUENCE [LARGE SCALE GENOMIC DNA]</scope>
    <source>
        <strain evidence="2 3">AArcht7</strain>
    </source>
</reference>